<reference evidence="1" key="1">
    <citation type="submission" date="2021-04" db="EMBL/GenBank/DDBJ databases">
        <title>The complete genome sequence of Caulobacter sp. S6.</title>
        <authorList>
            <person name="Tang Y."/>
            <person name="Ouyang W."/>
            <person name="Liu Q."/>
            <person name="Huang B."/>
            <person name="Guo Z."/>
            <person name="Lei P."/>
        </authorList>
    </citation>
    <scope>NUCLEOTIDE SEQUENCE</scope>
    <source>
        <strain evidence="1">S6</strain>
    </source>
</reference>
<dbReference type="PANTHER" id="PTHR35788:SF1">
    <property type="entry name" value="EXPORTED PROTEIN"/>
    <property type="match status" value="1"/>
</dbReference>
<evidence type="ECO:0000313" key="1">
    <source>
        <dbReference type="EMBL" id="QUD86251.1"/>
    </source>
</evidence>
<organism evidence="1 2">
    <name type="scientific">Phenylobacterium montanum</name>
    <dbReference type="NCBI Taxonomy" id="2823693"/>
    <lineage>
        <taxon>Bacteria</taxon>
        <taxon>Pseudomonadati</taxon>
        <taxon>Pseudomonadota</taxon>
        <taxon>Alphaproteobacteria</taxon>
        <taxon>Caulobacterales</taxon>
        <taxon>Caulobacteraceae</taxon>
        <taxon>Phenylobacterium</taxon>
    </lineage>
</organism>
<dbReference type="InterPro" id="IPR052913">
    <property type="entry name" value="Glycopeptide_resist_protein"/>
</dbReference>
<dbReference type="SUPFAM" id="SSF53756">
    <property type="entry name" value="UDP-Glycosyltransferase/glycogen phosphorylase"/>
    <property type="match status" value="1"/>
</dbReference>
<sequence>MRVACRALDGLCLSAGQVFSFWRHIGPPVSWRGFARGRMLQQGCLVPVVGGGLCQLSNALYDVALRAGCEIVERHAHSRIVPGSTAAEGRDATVAWNYVDLRFAAPHDLKLTARLDRGELIVGLAGRTGIAAKVVGRRAPLGAGNEGLIARGCGACGETACFRHEGRRTQLVGRSAFLVDEAWPEFTAHVAQAKSDGDLLARLFNSSTGRYAWPAEGFGVAADANLETALRSLVLRRAANGAQRRAAELDGARRIAGRLARSLTYDMARLTVAQSYLPFLWRQGMLGGREVTVLMTRPPMAVLQARLDEAAARRPDRATLSDFRAPAWLVEAETAALAEAVRIVTPHADVAALFPGRAELLAWRSPRGAATRRGPIGRIAFPGPTAARKGACAVREAALALGLELIPLGRDLEGGDFWQGVRIAPDADWRNADAVVQPALVEEQPRLLLAALAAGLPVIASPACGLPPQAGLTLVPADDPRALIEAISILSAPCPRSAQ</sequence>
<keyword evidence="2" id="KW-1185">Reference proteome</keyword>
<dbReference type="Pfam" id="PF04294">
    <property type="entry name" value="VanW"/>
    <property type="match status" value="1"/>
</dbReference>
<gene>
    <name evidence="1" type="ORF">KCG34_14205</name>
</gene>
<dbReference type="Pfam" id="PF13692">
    <property type="entry name" value="Glyco_trans_1_4"/>
    <property type="match status" value="1"/>
</dbReference>
<accession>A0A975IUH4</accession>
<dbReference type="InterPro" id="IPR007391">
    <property type="entry name" value="Vancomycin_resist_VanW"/>
</dbReference>
<name>A0A975IUH4_9CAUL</name>
<dbReference type="EMBL" id="CP073078">
    <property type="protein sequence ID" value="QUD86251.1"/>
    <property type="molecule type" value="Genomic_DNA"/>
</dbReference>
<dbReference type="PANTHER" id="PTHR35788">
    <property type="entry name" value="EXPORTED PROTEIN-RELATED"/>
    <property type="match status" value="1"/>
</dbReference>
<dbReference type="Proteomes" id="UP000676409">
    <property type="component" value="Chromosome"/>
</dbReference>
<proteinExistence type="predicted"/>
<evidence type="ECO:0000313" key="2">
    <source>
        <dbReference type="Proteomes" id="UP000676409"/>
    </source>
</evidence>
<dbReference type="Gene3D" id="3.40.50.2000">
    <property type="entry name" value="Glycogen Phosphorylase B"/>
    <property type="match status" value="1"/>
</dbReference>
<protein>
    <submittedName>
        <fullName evidence="1">VanW family protein</fullName>
    </submittedName>
</protein>
<dbReference type="AlphaFoldDB" id="A0A975IUH4"/>
<dbReference type="KEGG" id="caul:KCG34_14205"/>
<dbReference type="RefSeq" id="WP_211936303.1">
    <property type="nucleotide sequence ID" value="NZ_CP073078.1"/>
</dbReference>